<organism evidence="2 3">
    <name type="scientific">Holothuria leucospilota</name>
    <name type="common">Black long sea cucumber</name>
    <name type="synonym">Mertensiothuria leucospilota</name>
    <dbReference type="NCBI Taxonomy" id="206669"/>
    <lineage>
        <taxon>Eukaryota</taxon>
        <taxon>Metazoa</taxon>
        <taxon>Echinodermata</taxon>
        <taxon>Eleutherozoa</taxon>
        <taxon>Echinozoa</taxon>
        <taxon>Holothuroidea</taxon>
        <taxon>Aspidochirotacea</taxon>
        <taxon>Aspidochirotida</taxon>
        <taxon>Holothuriidae</taxon>
        <taxon>Holothuria</taxon>
    </lineage>
</organism>
<feature type="compositionally biased region" description="Polar residues" evidence="1">
    <location>
        <begin position="1"/>
        <end position="10"/>
    </location>
</feature>
<evidence type="ECO:0000256" key="1">
    <source>
        <dbReference type="SAM" id="MobiDB-lite"/>
    </source>
</evidence>
<dbReference type="EMBL" id="JAIZAY010000006">
    <property type="protein sequence ID" value="KAJ8039833.1"/>
    <property type="molecule type" value="Genomic_DNA"/>
</dbReference>
<feature type="compositionally biased region" description="Basic and acidic residues" evidence="1">
    <location>
        <begin position="17"/>
        <end position="27"/>
    </location>
</feature>
<evidence type="ECO:0000313" key="3">
    <source>
        <dbReference type="Proteomes" id="UP001152320"/>
    </source>
</evidence>
<reference evidence="2" key="1">
    <citation type="submission" date="2021-10" db="EMBL/GenBank/DDBJ databases">
        <title>Tropical sea cucumber genome reveals ecological adaptation and Cuvierian tubules defense mechanism.</title>
        <authorList>
            <person name="Chen T."/>
        </authorList>
    </citation>
    <scope>NUCLEOTIDE SEQUENCE</scope>
    <source>
        <strain evidence="2">Nanhai2018</strain>
        <tissue evidence="2">Muscle</tissue>
    </source>
</reference>
<evidence type="ECO:0000313" key="2">
    <source>
        <dbReference type="EMBL" id="KAJ8039833.1"/>
    </source>
</evidence>
<keyword evidence="3" id="KW-1185">Reference proteome</keyword>
<name>A0A9Q1C7V8_HOLLE</name>
<proteinExistence type="predicted"/>
<protein>
    <submittedName>
        <fullName evidence="2">Uncharacterized protein</fullName>
    </submittedName>
</protein>
<feature type="region of interest" description="Disordered" evidence="1">
    <location>
        <begin position="1"/>
        <end position="27"/>
    </location>
</feature>
<accession>A0A9Q1C7V8</accession>
<dbReference type="Proteomes" id="UP001152320">
    <property type="component" value="Chromosome 6"/>
</dbReference>
<dbReference type="AlphaFoldDB" id="A0A9Q1C7V8"/>
<gene>
    <name evidence="2" type="ORF">HOLleu_13958</name>
</gene>
<sequence length="97" mass="11137">MGNSEGSHTWQVKGHFRSPEVKRSKPCKYDNSRRITVRDLTLDMWMIPTIFHAGRRLFKVTKAISPVIAAPLSVLYSRTEDLKWKTGPCNFLNQTTS</sequence>
<comment type="caution">
    <text evidence="2">The sequence shown here is derived from an EMBL/GenBank/DDBJ whole genome shotgun (WGS) entry which is preliminary data.</text>
</comment>